<dbReference type="RefSeq" id="WP_282909428.1">
    <property type="nucleotide sequence ID" value="NZ_JAGRPV010000001.1"/>
</dbReference>
<evidence type="ECO:0000256" key="4">
    <source>
        <dbReference type="ARBA" id="ARBA00022670"/>
    </source>
</evidence>
<comment type="similarity">
    <text evidence="2 7 8">Belongs to the peptidase S8 family.</text>
</comment>
<name>A0ABT6TJ60_9BACL</name>
<evidence type="ECO:0000256" key="6">
    <source>
        <dbReference type="ARBA" id="ARBA00022825"/>
    </source>
</evidence>
<feature type="domain" description="Peptidase S8/S53" evidence="10">
    <location>
        <begin position="370"/>
        <end position="613"/>
    </location>
</feature>
<proteinExistence type="inferred from homology"/>
<dbReference type="PRINTS" id="PR00723">
    <property type="entry name" value="SUBTILISIN"/>
</dbReference>
<dbReference type="EMBL" id="JAGRPV010000001">
    <property type="protein sequence ID" value="MDI4646591.1"/>
    <property type="molecule type" value="Genomic_DNA"/>
</dbReference>
<keyword evidence="5 7" id="KW-0378">Hydrolase</keyword>
<keyword evidence="6 7" id="KW-0720">Serine protease</keyword>
<reference evidence="11" key="1">
    <citation type="submission" date="2023-04" db="EMBL/GenBank/DDBJ databases">
        <title>Comparative genomic analysis of Cohnella hashimotonis sp. nov., isolated from the International Space Station.</title>
        <authorList>
            <person name="Venkateswaran K."/>
            <person name="Simpson A."/>
        </authorList>
    </citation>
    <scope>NUCLEOTIDE SEQUENCE</scope>
    <source>
        <strain evidence="11">F6_2S_P_1</strain>
    </source>
</reference>
<feature type="active site" description="Charge relay system" evidence="7">
    <location>
        <position position="565"/>
    </location>
</feature>
<dbReference type="InterPro" id="IPR023827">
    <property type="entry name" value="Peptidase_S8_Asp-AS"/>
</dbReference>
<feature type="region of interest" description="Disordered" evidence="9">
    <location>
        <begin position="29"/>
        <end position="58"/>
    </location>
</feature>
<sequence>MRRRYAFIGLLFTVAVAIFAVPIIVPQPGGRDHTASPSPQRQESRYSAAAKEEHAEKLGTIKQDMERTGMLCRIECSSDMRKLASAASKSGAAPLSAARKKALMKDMLAANPHFEAMAWTTASSEAAVGVKLDNYDRPVRQAWQEGVSAVRQGHSYESATLPVRSDGGYVLAVPSGIGGDGLVALIHNDAVDEVEKHQRRNLRLVPYPDNNRFRTQATEPGRLKDKEVTSGDANGNASHYAVDEVVVKLRRQLTPRELLQLRKTLNLSVAREHRRQTYVFRSKTLGTAQLIAYFKKNWNPVFAEPHYLYLTNDGKPAKPIAPLAGRMTPLADGKPLQTDIVPNDTLYGQYQWNLPEIATERGWNVTRGKQDIIVAVVDTGVQLDHPDLKGRLVKGTNIVDPSAQPEDDVGHGTHVAGIIAAEVNNNEGVAGMTWYTKVMPVKALDNSGAGTTYSVAEGIIWAADHGANVINLSLGNYAEAQFLHDAIKYAHDKGVLVVAASGNDNTDRPGYPAAYPEVVAVGATGSDELRAPYSNYGDYIDVVAPGTSIASTYPGSRYAALSGTSMASPHVAALASLMLAANGSLTNDQLADLLDKSARDLGAAGKDTEFGYGQIDVLAAVDAAAGSNAAPAASKQANQTAQTDMQNAGQPDVVQQRLMERLQNLLSDLLRR</sequence>
<keyword evidence="4 7" id="KW-0645">Protease</keyword>
<evidence type="ECO:0000256" key="8">
    <source>
        <dbReference type="RuleBase" id="RU003355"/>
    </source>
</evidence>
<dbReference type="InterPro" id="IPR036852">
    <property type="entry name" value="Peptidase_S8/S53_dom_sf"/>
</dbReference>
<dbReference type="PROSITE" id="PS00138">
    <property type="entry name" value="SUBTILASE_SER"/>
    <property type="match status" value="1"/>
</dbReference>
<feature type="active site" description="Charge relay system" evidence="7">
    <location>
        <position position="411"/>
    </location>
</feature>
<keyword evidence="3" id="KW-0964">Secreted</keyword>
<feature type="active site" description="Charge relay system" evidence="7">
    <location>
        <position position="378"/>
    </location>
</feature>
<evidence type="ECO:0000256" key="3">
    <source>
        <dbReference type="ARBA" id="ARBA00022525"/>
    </source>
</evidence>
<organism evidence="11 12">
    <name type="scientific">Cohnella hashimotonis</name>
    <dbReference type="NCBI Taxonomy" id="2826895"/>
    <lineage>
        <taxon>Bacteria</taxon>
        <taxon>Bacillati</taxon>
        <taxon>Bacillota</taxon>
        <taxon>Bacilli</taxon>
        <taxon>Bacillales</taxon>
        <taxon>Paenibacillaceae</taxon>
        <taxon>Cohnella</taxon>
    </lineage>
</organism>
<evidence type="ECO:0000313" key="12">
    <source>
        <dbReference type="Proteomes" id="UP001161691"/>
    </source>
</evidence>
<evidence type="ECO:0000256" key="2">
    <source>
        <dbReference type="ARBA" id="ARBA00011073"/>
    </source>
</evidence>
<evidence type="ECO:0000256" key="5">
    <source>
        <dbReference type="ARBA" id="ARBA00022801"/>
    </source>
</evidence>
<dbReference type="CDD" id="cd07484">
    <property type="entry name" value="Peptidases_S8_Thermitase_like"/>
    <property type="match status" value="1"/>
</dbReference>
<dbReference type="PANTHER" id="PTHR43806">
    <property type="entry name" value="PEPTIDASE S8"/>
    <property type="match status" value="1"/>
</dbReference>
<accession>A0ABT6TJ60</accession>
<dbReference type="PANTHER" id="PTHR43806:SF11">
    <property type="entry name" value="CEREVISIN-RELATED"/>
    <property type="match status" value="1"/>
</dbReference>
<evidence type="ECO:0000313" key="11">
    <source>
        <dbReference type="EMBL" id="MDI4646591.1"/>
    </source>
</evidence>
<evidence type="ECO:0000259" key="10">
    <source>
        <dbReference type="Pfam" id="PF00082"/>
    </source>
</evidence>
<dbReference type="GO" id="GO:0016787">
    <property type="term" value="F:hydrolase activity"/>
    <property type="evidence" value="ECO:0007669"/>
    <property type="project" value="UniProtKB-KW"/>
</dbReference>
<gene>
    <name evidence="11" type="ORF">KB449_16560</name>
</gene>
<evidence type="ECO:0000256" key="9">
    <source>
        <dbReference type="SAM" id="MobiDB-lite"/>
    </source>
</evidence>
<evidence type="ECO:0000256" key="7">
    <source>
        <dbReference type="PROSITE-ProRule" id="PRU01240"/>
    </source>
</evidence>
<dbReference type="InterPro" id="IPR015500">
    <property type="entry name" value="Peptidase_S8_subtilisin-rel"/>
</dbReference>
<evidence type="ECO:0000256" key="1">
    <source>
        <dbReference type="ARBA" id="ARBA00004613"/>
    </source>
</evidence>
<comment type="caution">
    <text evidence="11">The sequence shown here is derived from an EMBL/GenBank/DDBJ whole genome shotgun (WGS) entry which is preliminary data.</text>
</comment>
<dbReference type="InterPro" id="IPR034084">
    <property type="entry name" value="Thermitase-like_dom"/>
</dbReference>
<dbReference type="InterPro" id="IPR023828">
    <property type="entry name" value="Peptidase_S8_Ser-AS"/>
</dbReference>
<dbReference type="PROSITE" id="PS51892">
    <property type="entry name" value="SUBTILASE"/>
    <property type="match status" value="1"/>
</dbReference>
<dbReference type="EC" id="3.4.-.-" evidence="11"/>
<dbReference type="Pfam" id="PF00082">
    <property type="entry name" value="Peptidase_S8"/>
    <property type="match status" value="1"/>
</dbReference>
<keyword evidence="12" id="KW-1185">Reference proteome</keyword>
<dbReference type="Proteomes" id="UP001161691">
    <property type="component" value="Unassembled WGS sequence"/>
</dbReference>
<dbReference type="InterPro" id="IPR000209">
    <property type="entry name" value="Peptidase_S8/S53_dom"/>
</dbReference>
<dbReference type="InterPro" id="IPR050131">
    <property type="entry name" value="Peptidase_S8_subtilisin-like"/>
</dbReference>
<dbReference type="PROSITE" id="PS00137">
    <property type="entry name" value="SUBTILASE_HIS"/>
    <property type="match status" value="1"/>
</dbReference>
<dbReference type="SUPFAM" id="SSF52743">
    <property type="entry name" value="Subtilisin-like"/>
    <property type="match status" value="1"/>
</dbReference>
<dbReference type="InterPro" id="IPR022398">
    <property type="entry name" value="Peptidase_S8_His-AS"/>
</dbReference>
<dbReference type="PROSITE" id="PS00136">
    <property type="entry name" value="SUBTILASE_ASP"/>
    <property type="match status" value="1"/>
</dbReference>
<comment type="subcellular location">
    <subcellularLocation>
        <location evidence="1">Secreted</location>
    </subcellularLocation>
</comment>
<dbReference type="Gene3D" id="3.40.50.200">
    <property type="entry name" value="Peptidase S8/S53 domain"/>
    <property type="match status" value="1"/>
</dbReference>
<protein>
    <submittedName>
        <fullName evidence="11">S8 family peptidase</fullName>
        <ecNumber evidence="11">3.4.-.-</ecNumber>
    </submittedName>
</protein>